<dbReference type="EMBL" id="VTEG01000005">
    <property type="protein sequence ID" value="TYR99660.1"/>
    <property type="molecule type" value="Genomic_DNA"/>
</dbReference>
<evidence type="ECO:0000259" key="1">
    <source>
        <dbReference type="PROSITE" id="PS50965"/>
    </source>
</evidence>
<feature type="domain" description="NERD" evidence="1">
    <location>
        <begin position="35"/>
        <end position="145"/>
    </location>
</feature>
<organism evidence="2 3">
    <name type="scientific">Rossellomorea vietnamensis</name>
    <dbReference type="NCBI Taxonomy" id="218284"/>
    <lineage>
        <taxon>Bacteria</taxon>
        <taxon>Bacillati</taxon>
        <taxon>Bacillota</taxon>
        <taxon>Bacilli</taxon>
        <taxon>Bacillales</taxon>
        <taxon>Bacillaceae</taxon>
        <taxon>Rossellomorea</taxon>
    </lineage>
</organism>
<dbReference type="AlphaFoldDB" id="A0A5D4MF97"/>
<sequence>MKERLESVELRIYRSLNFRKNLTTKEKQFYAGLEKGFIGEKLFDEWLEPALDNRILFPDMQFMPSTTFVQIDTILLTSKIIYLFEVKNYEGDHILEGDNLYRLDGSDAKNPILQLKRNEPVFRRVLETLGYKIPIKSFVVFVNPQFHLYNAPAELPILYPTQLLRFTKKLKQDPSFLKRTHTELAKKLISATIAENPYSKIPHYQYDDLKKGIICPGCGSVYTEYVKSFLKCNFCKGRENAHSAVVRTIREFRLLFPDKNLTKSKAIEWCSIVKSAITMHKILTNNFKLIKTGRTSHYIQKD</sequence>
<reference evidence="2 3" key="1">
    <citation type="submission" date="2019-08" db="EMBL/GenBank/DDBJ databases">
        <title>Bacillus genomes from the desert of Cuatro Cienegas, Coahuila.</title>
        <authorList>
            <person name="Olmedo-Alvarez G."/>
        </authorList>
    </citation>
    <scope>NUCLEOTIDE SEQUENCE [LARGE SCALE GENOMIC DNA]</scope>
    <source>
        <strain evidence="2 3">CH128b_4D</strain>
    </source>
</reference>
<dbReference type="Proteomes" id="UP000325182">
    <property type="component" value="Unassembled WGS sequence"/>
</dbReference>
<accession>A0A5D4MF97</accession>
<evidence type="ECO:0000313" key="3">
    <source>
        <dbReference type="Proteomes" id="UP000325182"/>
    </source>
</evidence>
<protein>
    <submittedName>
        <fullName evidence="2">NERD domain-containing protein</fullName>
    </submittedName>
</protein>
<proteinExistence type="predicted"/>
<gene>
    <name evidence="2" type="ORF">FZC84_10235</name>
</gene>
<dbReference type="InterPro" id="IPR011528">
    <property type="entry name" value="NERD"/>
</dbReference>
<dbReference type="Pfam" id="PF08378">
    <property type="entry name" value="NERD"/>
    <property type="match status" value="1"/>
</dbReference>
<dbReference type="PROSITE" id="PS50965">
    <property type="entry name" value="NERD"/>
    <property type="match status" value="1"/>
</dbReference>
<name>A0A5D4MF97_9BACI</name>
<dbReference type="RefSeq" id="WP_148953829.1">
    <property type="nucleotide sequence ID" value="NZ_VTEG01000005.1"/>
</dbReference>
<evidence type="ECO:0000313" key="2">
    <source>
        <dbReference type="EMBL" id="TYR99660.1"/>
    </source>
</evidence>
<comment type="caution">
    <text evidence="2">The sequence shown here is derived from an EMBL/GenBank/DDBJ whole genome shotgun (WGS) entry which is preliminary data.</text>
</comment>